<evidence type="ECO:0000256" key="3">
    <source>
        <dbReference type="SAM" id="MobiDB-lite"/>
    </source>
</evidence>
<dbReference type="AlphaFoldDB" id="A0A9P4NHD8"/>
<keyword evidence="7" id="KW-1185">Reference proteome</keyword>
<feature type="region of interest" description="Disordered" evidence="3">
    <location>
        <begin position="61"/>
        <end position="102"/>
    </location>
</feature>
<feature type="compositionally biased region" description="Polar residues" evidence="3">
    <location>
        <begin position="269"/>
        <end position="280"/>
    </location>
</feature>
<comment type="caution">
    <text evidence="6">The sequence shown here is derived from an EMBL/GenBank/DDBJ whole genome shotgun (WGS) entry which is preliminary data.</text>
</comment>
<dbReference type="PROSITE" id="PS50002">
    <property type="entry name" value="SH3"/>
    <property type="match status" value="1"/>
</dbReference>
<dbReference type="Gene3D" id="2.30.30.40">
    <property type="entry name" value="SH3 Domains"/>
    <property type="match status" value="1"/>
</dbReference>
<dbReference type="InterPro" id="IPR001452">
    <property type="entry name" value="SH3_domain"/>
</dbReference>
<evidence type="ECO:0000313" key="7">
    <source>
        <dbReference type="Proteomes" id="UP000800235"/>
    </source>
</evidence>
<feature type="region of interest" description="Disordered" evidence="3">
    <location>
        <begin position="469"/>
        <end position="650"/>
    </location>
</feature>
<name>A0A9P4NHD8_9PEZI</name>
<dbReference type="EMBL" id="MU007095">
    <property type="protein sequence ID" value="KAF2421854.1"/>
    <property type="molecule type" value="Genomic_DNA"/>
</dbReference>
<evidence type="ECO:0000259" key="5">
    <source>
        <dbReference type="PROSITE" id="PS50002"/>
    </source>
</evidence>
<feature type="compositionally biased region" description="Low complexity" evidence="3">
    <location>
        <begin position="74"/>
        <end position="96"/>
    </location>
</feature>
<keyword evidence="1 2" id="KW-0728">SH3 domain</keyword>
<feature type="region of interest" description="Disordered" evidence="3">
    <location>
        <begin position="267"/>
        <end position="312"/>
    </location>
</feature>
<protein>
    <recommendedName>
        <fullName evidence="5">SH3 domain-containing protein</fullName>
    </recommendedName>
</protein>
<dbReference type="Pfam" id="PF14604">
    <property type="entry name" value="SH3_9"/>
    <property type="match status" value="1"/>
</dbReference>
<feature type="region of interest" description="Disordered" evidence="3">
    <location>
        <begin position="325"/>
        <end position="369"/>
    </location>
</feature>
<feature type="compositionally biased region" description="Low complexity" evidence="3">
    <location>
        <begin position="621"/>
        <end position="640"/>
    </location>
</feature>
<feature type="region of interest" description="Disordered" evidence="3">
    <location>
        <begin position="121"/>
        <end position="156"/>
    </location>
</feature>
<proteinExistence type="predicted"/>
<organism evidence="6 7">
    <name type="scientific">Tothia fuscella</name>
    <dbReference type="NCBI Taxonomy" id="1048955"/>
    <lineage>
        <taxon>Eukaryota</taxon>
        <taxon>Fungi</taxon>
        <taxon>Dikarya</taxon>
        <taxon>Ascomycota</taxon>
        <taxon>Pezizomycotina</taxon>
        <taxon>Dothideomycetes</taxon>
        <taxon>Pleosporomycetidae</taxon>
        <taxon>Venturiales</taxon>
        <taxon>Cylindrosympodiaceae</taxon>
        <taxon>Tothia</taxon>
    </lineage>
</organism>
<accession>A0A9P4NHD8</accession>
<evidence type="ECO:0000256" key="4">
    <source>
        <dbReference type="SAM" id="Phobius"/>
    </source>
</evidence>
<feature type="transmembrane region" description="Helical" evidence="4">
    <location>
        <begin position="163"/>
        <end position="184"/>
    </location>
</feature>
<dbReference type="SUPFAM" id="SSF50044">
    <property type="entry name" value="SH3-domain"/>
    <property type="match status" value="1"/>
</dbReference>
<dbReference type="Proteomes" id="UP000800235">
    <property type="component" value="Unassembled WGS sequence"/>
</dbReference>
<feature type="compositionally biased region" description="Polar residues" evidence="3">
    <location>
        <begin position="357"/>
        <end position="369"/>
    </location>
</feature>
<dbReference type="InterPro" id="IPR036028">
    <property type="entry name" value="SH3-like_dom_sf"/>
</dbReference>
<feature type="compositionally biased region" description="Low complexity" evidence="3">
    <location>
        <begin position="552"/>
        <end position="574"/>
    </location>
</feature>
<evidence type="ECO:0000256" key="1">
    <source>
        <dbReference type="ARBA" id="ARBA00022443"/>
    </source>
</evidence>
<evidence type="ECO:0000256" key="2">
    <source>
        <dbReference type="PROSITE-ProRule" id="PRU00192"/>
    </source>
</evidence>
<reference evidence="6" key="1">
    <citation type="journal article" date="2020" name="Stud. Mycol.">
        <title>101 Dothideomycetes genomes: a test case for predicting lifestyles and emergence of pathogens.</title>
        <authorList>
            <person name="Haridas S."/>
            <person name="Albert R."/>
            <person name="Binder M."/>
            <person name="Bloem J."/>
            <person name="Labutti K."/>
            <person name="Salamov A."/>
            <person name="Andreopoulos B."/>
            <person name="Baker S."/>
            <person name="Barry K."/>
            <person name="Bills G."/>
            <person name="Bluhm B."/>
            <person name="Cannon C."/>
            <person name="Castanera R."/>
            <person name="Culley D."/>
            <person name="Daum C."/>
            <person name="Ezra D."/>
            <person name="Gonzalez J."/>
            <person name="Henrissat B."/>
            <person name="Kuo A."/>
            <person name="Liang C."/>
            <person name="Lipzen A."/>
            <person name="Lutzoni F."/>
            <person name="Magnuson J."/>
            <person name="Mondo S."/>
            <person name="Nolan M."/>
            <person name="Ohm R."/>
            <person name="Pangilinan J."/>
            <person name="Park H.-J."/>
            <person name="Ramirez L."/>
            <person name="Alfaro M."/>
            <person name="Sun H."/>
            <person name="Tritt A."/>
            <person name="Yoshinaga Y."/>
            <person name="Zwiers L.-H."/>
            <person name="Turgeon B."/>
            <person name="Goodwin S."/>
            <person name="Spatafora J."/>
            <person name="Crous P."/>
            <person name="Grigoriev I."/>
        </authorList>
    </citation>
    <scope>NUCLEOTIDE SEQUENCE</scope>
    <source>
        <strain evidence="6">CBS 130266</strain>
    </source>
</reference>
<keyword evidence="4" id="KW-0812">Transmembrane</keyword>
<feature type="domain" description="SH3" evidence="5">
    <location>
        <begin position="411"/>
        <end position="472"/>
    </location>
</feature>
<dbReference type="SMART" id="SM00326">
    <property type="entry name" value="SH3"/>
    <property type="match status" value="1"/>
</dbReference>
<sequence length="650" mass="65941">MRIRSLLEGIFHREAHDNVLQARQKKGGVLTLVSLVTMTAPKTFDGPATYSTVAGGALLQSRTEEAAPTTDSGSAETSAAAPSTSEAAAATSAAPETNHEHSSFASTTLLNVIPVAASTSSPMTTSLESSPTFGSPASASASASATKEATAPQQGGMTGGAKAGLAFGILFLLGALLAGAFMLYRRKKQQQEHEQLDDEKSAIARPDALPQHAQPDLPPVPTSQAYNAPQLSVRPVTQFDPQLSSPTGPGAAVAGAAGVGAAALAAKNVTRTPSPNSNSAWEKRGAERHANDPQNPFGNHAETLNGSPPNGAAIAAGAVGGALAAGATKRSPSPGHIEAADFPLPVSGPPSPNPISLQSEGSGISTGPTVSTISIPASLQPGEAATIAGGAAVAGAAIAGGAAAASKSAPNTDNVYRVQLDFKPSMEDELEIRAGQVVRMLHEYDDGWALCTLMDRSQQGVVPRTCLSKTTVKARPAGPAPQGRPNGPPRGSPQMRSPGGPMGPSGHNSPRPMTPQGRPDPPSGRNSPAPYPGGRASPAFGGRASPAPYAQAPRPLSPAGRPAGRARAASNASPYAPYNPNQRSQSPGPYGAGQLKPTQRPENQRRRSNSMSNMAPPNMGSPPTSSPLSASSIPPLSQIPMRKPVPGQAK</sequence>
<feature type="compositionally biased region" description="Low complexity" evidence="3">
    <location>
        <begin position="474"/>
        <end position="485"/>
    </location>
</feature>
<feature type="compositionally biased region" description="Low complexity" evidence="3">
    <location>
        <begin position="129"/>
        <end position="152"/>
    </location>
</feature>
<evidence type="ECO:0000313" key="6">
    <source>
        <dbReference type="EMBL" id="KAF2421854.1"/>
    </source>
</evidence>
<gene>
    <name evidence="6" type="ORF">EJ08DRAFT_490121</name>
</gene>
<feature type="compositionally biased region" description="Polar residues" evidence="3">
    <location>
        <begin position="292"/>
        <end position="308"/>
    </location>
</feature>
<feature type="compositionally biased region" description="Basic and acidic residues" evidence="3">
    <location>
        <begin position="281"/>
        <end position="291"/>
    </location>
</feature>
<keyword evidence="4" id="KW-1133">Transmembrane helix</keyword>
<dbReference type="OrthoDB" id="5340910at2759"/>
<keyword evidence="4" id="KW-0472">Membrane</keyword>